<dbReference type="InterPro" id="IPR010989">
    <property type="entry name" value="SNARE"/>
</dbReference>
<dbReference type="GO" id="GO:0090083">
    <property type="term" value="P:regulation of inclusion body assembly"/>
    <property type="evidence" value="ECO:0007669"/>
    <property type="project" value="EnsemblFungi"/>
</dbReference>
<dbReference type="STRING" id="1382522.W6MQN3"/>
<keyword evidence="7 9" id="KW-0472">Membrane</keyword>
<dbReference type="Pfam" id="PF11416">
    <property type="entry name" value="Syntaxin-5_N"/>
    <property type="match status" value="1"/>
</dbReference>
<dbReference type="CDD" id="cd15844">
    <property type="entry name" value="SNARE_syntaxin5"/>
    <property type="match status" value="1"/>
</dbReference>
<keyword evidence="4 9" id="KW-0812">Transmembrane</keyword>
<dbReference type="EMBL" id="HG793125">
    <property type="protein sequence ID" value="CDK24200.1"/>
    <property type="molecule type" value="Genomic_DNA"/>
</dbReference>
<evidence type="ECO:0000313" key="12">
    <source>
        <dbReference type="Proteomes" id="UP000019384"/>
    </source>
</evidence>
<evidence type="ECO:0000256" key="2">
    <source>
        <dbReference type="ARBA" id="ARBA00009063"/>
    </source>
</evidence>
<feature type="compositionally biased region" description="Polar residues" evidence="8">
    <location>
        <begin position="41"/>
        <end position="52"/>
    </location>
</feature>
<dbReference type="AlphaFoldDB" id="W6MQN3"/>
<dbReference type="RefSeq" id="XP_022456217.1">
    <property type="nucleotide sequence ID" value="XM_022604671.1"/>
</dbReference>
<evidence type="ECO:0000256" key="1">
    <source>
        <dbReference type="ARBA" id="ARBA00004211"/>
    </source>
</evidence>
<evidence type="ECO:0000313" key="11">
    <source>
        <dbReference type="EMBL" id="CDK24200.1"/>
    </source>
</evidence>
<evidence type="ECO:0000259" key="10">
    <source>
        <dbReference type="PROSITE" id="PS50192"/>
    </source>
</evidence>
<comment type="subcellular location">
    <subcellularLocation>
        <location evidence="1">Membrane</location>
        <topology evidence="1">Single-pass type IV membrane protein</topology>
    </subcellularLocation>
</comment>
<gene>
    <name evidence="11" type="ORF">KUCA_T00000160001</name>
</gene>
<comment type="similarity">
    <text evidence="2">Belongs to the syntaxin family.</text>
</comment>
<evidence type="ECO:0000256" key="7">
    <source>
        <dbReference type="ARBA" id="ARBA00023136"/>
    </source>
</evidence>
<evidence type="ECO:0000256" key="9">
    <source>
        <dbReference type="SAM" id="Phobius"/>
    </source>
</evidence>
<dbReference type="PANTHER" id="PTHR19957:SF3">
    <property type="entry name" value="SYNTAXIN-5"/>
    <property type="match status" value="1"/>
</dbReference>
<protein>
    <recommendedName>
        <fullName evidence="10">t-SNARE coiled-coil homology domain-containing protein</fullName>
    </recommendedName>
</protein>
<dbReference type="GO" id="GO:0005801">
    <property type="term" value="C:cis-Golgi network"/>
    <property type="evidence" value="ECO:0007669"/>
    <property type="project" value="EnsemblFungi"/>
</dbReference>
<reference evidence="11" key="1">
    <citation type="submission" date="2013-12" db="EMBL/GenBank/DDBJ databases">
        <authorList>
            <person name="Genoscope - CEA"/>
        </authorList>
    </citation>
    <scope>NUCLEOTIDE SEQUENCE</scope>
    <source>
        <strain evidence="11">CBS 1993</strain>
    </source>
</reference>
<dbReference type="GO" id="GO:0048278">
    <property type="term" value="P:vesicle docking"/>
    <property type="evidence" value="ECO:0007669"/>
    <property type="project" value="TreeGrafter"/>
</dbReference>
<evidence type="ECO:0000256" key="8">
    <source>
        <dbReference type="SAM" id="MobiDB-lite"/>
    </source>
</evidence>
<proteinExistence type="inferred from homology"/>
<evidence type="ECO:0000256" key="6">
    <source>
        <dbReference type="ARBA" id="ARBA00023054"/>
    </source>
</evidence>
<dbReference type="PANTHER" id="PTHR19957">
    <property type="entry name" value="SYNTAXIN"/>
    <property type="match status" value="1"/>
</dbReference>
<dbReference type="GeneID" id="34517605"/>
<dbReference type="GO" id="GO:0000139">
    <property type="term" value="C:Golgi membrane"/>
    <property type="evidence" value="ECO:0007669"/>
    <property type="project" value="TreeGrafter"/>
</dbReference>
<dbReference type="GO" id="GO:0006891">
    <property type="term" value="P:intra-Golgi vesicle-mediated transport"/>
    <property type="evidence" value="ECO:0007669"/>
    <property type="project" value="EnsemblFungi"/>
</dbReference>
<dbReference type="GO" id="GO:0031201">
    <property type="term" value="C:SNARE complex"/>
    <property type="evidence" value="ECO:0007669"/>
    <property type="project" value="EnsemblFungi"/>
</dbReference>
<feature type="region of interest" description="Disordered" evidence="8">
    <location>
        <begin position="180"/>
        <end position="203"/>
    </location>
</feature>
<evidence type="ECO:0000256" key="5">
    <source>
        <dbReference type="ARBA" id="ARBA00022989"/>
    </source>
</evidence>
<dbReference type="GO" id="GO:0000149">
    <property type="term" value="F:SNARE binding"/>
    <property type="evidence" value="ECO:0007669"/>
    <property type="project" value="TreeGrafter"/>
</dbReference>
<dbReference type="SMART" id="SM00397">
    <property type="entry name" value="t_SNARE"/>
    <property type="match status" value="1"/>
</dbReference>
<dbReference type="Gene3D" id="1.20.58.70">
    <property type="match status" value="1"/>
</dbReference>
<dbReference type="HOGENOM" id="CLU_044998_0_1_1"/>
<feature type="compositionally biased region" description="Low complexity" evidence="8">
    <location>
        <begin position="180"/>
        <end position="189"/>
    </location>
</feature>
<name>W6MQN3_9ASCO</name>
<sequence length="372" mass="41201">MMSLHASKPVSIQDRTLEFQQCVSTFNKQQNKHSKIGNGGANSPTIPQTSKSQFSQKASAIAKDIARVTNSLSKLAVLAMQKQIFSDRPTDMVELTYVIKQDIFKIERQLKDLQHSIAGGGSILSSSDPQVNGFSKNVIQLLNTKIKNVSEEFKTVLEARQRNELAYRSRQEQLLAISSNGMGSNDNSGAATPVGMSAASPPRKGFMSPASATVPYGLRNKQVASDNPFLTSLNNSADDPETSVPMITSSNVHNQLAPQEQDFLSIPDQTNQLLLLEEQNNVYLQDRNRAVEAIEKTINEVGSLFQQLATMVNEQGEVIQRIDNNVEDISVNITGAQRELLKYYHNVSNNRWLIAKMFGVLILFFLLWVLVS</sequence>
<keyword evidence="6" id="KW-0175">Coiled coil</keyword>
<feature type="domain" description="T-SNARE coiled-coil homology" evidence="10">
    <location>
        <begin position="281"/>
        <end position="343"/>
    </location>
</feature>
<accession>W6MQN3</accession>
<dbReference type="PROSITE" id="PS00914">
    <property type="entry name" value="SYNTAXIN"/>
    <property type="match status" value="1"/>
</dbReference>
<dbReference type="OrthoDB" id="421009at2759"/>
<evidence type="ECO:0000256" key="3">
    <source>
        <dbReference type="ARBA" id="ARBA00022448"/>
    </source>
</evidence>
<keyword evidence="12" id="KW-1185">Reference proteome</keyword>
<keyword evidence="5 9" id="KW-1133">Transmembrane helix</keyword>
<organism evidence="11 12">
    <name type="scientific">Kuraishia capsulata CBS 1993</name>
    <dbReference type="NCBI Taxonomy" id="1382522"/>
    <lineage>
        <taxon>Eukaryota</taxon>
        <taxon>Fungi</taxon>
        <taxon>Dikarya</taxon>
        <taxon>Ascomycota</taxon>
        <taxon>Saccharomycotina</taxon>
        <taxon>Pichiomycetes</taxon>
        <taxon>Pichiales</taxon>
        <taxon>Pichiaceae</taxon>
        <taxon>Kuraishia</taxon>
    </lineage>
</organism>
<keyword evidence="3" id="KW-0813">Transport</keyword>
<dbReference type="InterPro" id="IPR045242">
    <property type="entry name" value="Syntaxin"/>
</dbReference>
<dbReference type="GO" id="GO:0006888">
    <property type="term" value="P:endoplasmic reticulum to Golgi vesicle-mediated transport"/>
    <property type="evidence" value="ECO:0007669"/>
    <property type="project" value="EnsemblFungi"/>
</dbReference>
<dbReference type="GO" id="GO:0005484">
    <property type="term" value="F:SNAP receptor activity"/>
    <property type="evidence" value="ECO:0007669"/>
    <property type="project" value="EnsemblFungi"/>
</dbReference>
<dbReference type="Pfam" id="PF05739">
    <property type="entry name" value="SNARE"/>
    <property type="match status" value="1"/>
</dbReference>
<reference evidence="11" key="2">
    <citation type="submission" date="2014-02" db="EMBL/GenBank/DDBJ databases">
        <title>Complete DNA sequence of /Kuraishia capsulata/ illustrates novel genomic features among budding yeasts (/Saccharomycotina/).</title>
        <authorList>
            <person name="Morales L."/>
            <person name="Noel B."/>
            <person name="Porcel B."/>
            <person name="Marcet-Houben M."/>
            <person name="Hullo M-F."/>
            <person name="Sacerdot C."/>
            <person name="Tekaia F."/>
            <person name="Leh-Louis V."/>
            <person name="Despons L."/>
            <person name="Khanna V."/>
            <person name="Aury J-M."/>
            <person name="Barbe V."/>
            <person name="Couloux A."/>
            <person name="Labadie K."/>
            <person name="Pelletier E."/>
            <person name="Souciet J-L."/>
            <person name="Boekhout T."/>
            <person name="Gabaldon T."/>
            <person name="Wincker P."/>
            <person name="Dujon B."/>
        </authorList>
    </citation>
    <scope>NUCLEOTIDE SEQUENCE</scope>
    <source>
        <strain evidence="11">CBS 1993</strain>
    </source>
</reference>
<evidence type="ECO:0000256" key="4">
    <source>
        <dbReference type="ARBA" id="ARBA00022692"/>
    </source>
</evidence>
<feature type="transmembrane region" description="Helical" evidence="9">
    <location>
        <begin position="352"/>
        <end position="371"/>
    </location>
</feature>
<dbReference type="SUPFAM" id="SSF47661">
    <property type="entry name" value="t-snare proteins"/>
    <property type="match status" value="1"/>
</dbReference>
<dbReference type="InterPro" id="IPR021538">
    <property type="entry name" value="Syntaxin-5_N"/>
</dbReference>
<dbReference type="InterPro" id="IPR000727">
    <property type="entry name" value="T_SNARE_dom"/>
</dbReference>
<dbReference type="GO" id="GO:0006886">
    <property type="term" value="P:intracellular protein transport"/>
    <property type="evidence" value="ECO:0007669"/>
    <property type="project" value="EnsemblFungi"/>
</dbReference>
<feature type="region of interest" description="Disordered" evidence="8">
    <location>
        <begin position="30"/>
        <end position="52"/>
    </location>
</feature>
<dbReference type="GO" id="GO:0048280">
    <property type="term" value="P:vesicle fusion with Golgi apparatus"/>
    <property type="evidence" value="ECO:0007669"/>
    <property type="project" value="EnsemblFungi"/>
</dbReference>
<dbReference type="InterPro" id="IPR006012">
    <property type="entry name" value="Syntaxin/epimorphin_CS"/>
</dbReference>
<dbReference type="Proteomes" id="UP000019384">
    <property type="component" value="Unassembled WGS sequence"/>
</dbReference>
<dbReference type="PROSITE" id="PS50192">
    <property type="entry name" value="T_SNARE"/>
    <property type="match status" value="1"/>
</dbReference>